<feature type="domain" description="Rhodanese" evidence="2">
    <location>
        <begin position="20"/>
        <end position="84"/>
    </location>
</feature>
<dbReference type="PROSITE" id="PS50206">
    <property type="entry name" value="RHODANESE_3"/>
    <property type="match status" value="1"/>
</dbReference>
<evidence type="ECO:0000256" key="1">
    <source>
        <dbReference type="ARBA" id="ARBA00022737"/>
    </source>
</evidence>
<sequence length="93" mass="10966">WIEWHKFHKLDNEKHVAKSKSNEQIQALMTAYGIQSDDEIIIYCFKGSRAAVALMKLKEAGYSNVKNYFASWNEWSRDFQLPIDDRILVDNKE</sequence>
<evidence type="ECO:0000313" key="4">
    <source>
        <dbReference type="Proteomes" id="UP000663848"/>
    </source>
</evidence>
<dbReference type="Gene3D" id="3.40.250.10">
    <property type="entry name" value="Rhodanese-like domain"/>
    <property type="match status" value="1"/>
</dbReference>
<organism evidence="3 4">
    <name type="scientific">Rotaria socialis</name>
    <dbReference type="NCBI Taxonomy" id="392032"/>
    <lineage>
        <taxon>Eukaryota</taxon>
        <taxon>Metazoa</taxon>
        <taxon>Spiralia</taxon>
        <taxon>Gnathifera</taxon>
        <taxon>Rotifera</taxon>
        <taxon>Eurotatoria</taxon>
        <taxon>Bdelloidea</taxon>
        <taxon>Philodinida</taxon>
        <taxon>Philodinidae</taxon>
        <taxon>Rotaria</taxon>
    </lineage>
</organism>
<dbReference type="SUPFAM" id="SSF52821">
    <property type="entry name" value="Rhodanese/Cell cycle control phosphatase"/>
    <property type="match status" value="1"/>
</dbReference>
<protein>
    <recommendedName>
        <fullName evidence="2">Rhodanese domain-containing protein</fullName>
    </recommendedName>
</protein>
<dbReference type="AlphaFoldDB" id="A0A821XX37"/>
<reference evidence="3" key="1">
    <citation type="submission" date="2021-02" db="EMBL/GenBank/DDBJ databases">
        <authorList>
            <person name="Nowell W R."/>
        </authorList>
    </citation>
    <scope>NUCLEOTIDE SEQUENCE</scope>
</reference>
<dbReference type="InterPro" id="IPR051126">
    <property type="entry name" value="Thiosulfate_sulfurtransferase"/>
</dbReference>
<name>A0A821XX37_9BILA</name>
<dbReference type="Pfam" id="PF00581">
    <property type="entry name" value="Rhodanese"/>
    <property type="match status" value="1"/>
</dbReference>
<evidence type="ECO:0000313" key="3">
    <source>
        <dbReference type="EMBL" id="CAF4952066.1"/>
    </source>
</evidence>
<keyword evidence="1" id="KW-0677">Repeat</keyword>
<proteinExistence type="predicted"/>
<accession>A0A821XX37</accession>
<gene>
    <name evidence="3" type="ORF">QYT958_LOCUS33562</name>
</gene>
<dbReference type="Proteomes" id="UP000663848">
    <property type="component" value="Unassembled WGS sequence"/>
</dbReference>
<evidence type="ECO:0000259" key="2">
    <source>
        <dbReference type="PROSITE" id="PS50206"/>
    </source>
</evidence>
<dbReference type="InterPro" id="IPR001763">
    <property type="entry name" value="Rhodanese-like_dom"/>
</dbReference>
<dbReference type="InterPro" id="IPR036873">
    <property type="entry name" value="Rhodanese-like_dom_sf"/>
</dbReference>
<dbReference type="PANTHER" id="PTHR43855">
    <property type="entry name" value="THIOSULFATE SULFURTRANSFERASE"/>
    <property type="match status" value="1"/>
</dbReference>
<dbReference type="PANTHER" id="PTHR43855:SF1">
    <property type="entry name" value="THIOSULFATE SULFURTRANSFERASE"/>
    <property type="match status" value="1"/>
</dbReference>
<comment type="caution">
    <text evidence="3">The sequence shown here is derived from an EMBL/GenBank/DDBJ whole genome shotgun (WGS) entry which is preliminary data.</text>
</comment>
<dbReference type="EMBL" id="CAJOBR010023080">
    <property type="protein sequence ID" value="CAF4952066.1"/>
    <property type="molecule type" value="Genomic_DNA"/>
</dbReference>
<feature type="non-terminal residue" evidence="3">
    <location>
        <position position="1"/>
    </location>
</feature>